<dbReference type="InterPro" id="IPR002871">
    <property type="entry name" value="NIF_FeS_clus_asmbl_NifU_N"/>
</dbReference>
<evidence type="ECO:0000313" key="2">
    <source>
        <dbReference type="EMBL" id="SVB05882.1"/>
    </source>
</evidence>
<gene>
    <name evidence="2" type="ORF">METZ01_LOCUS158736</name>
</gene>
<dbReference type="GO" id="GO:0016226">
    <property type="term" value="P:iron-sulfur cluster assembly"/>
    <property type="evidence" value="ECO:0007669"/>
    <property type="project" value="InterPro"/>
</dbReference>
<dbReference type="SUPFAM" id="SSF82649">
    <property type="entry name" value="SufE/NifU"/>
    <property type="match status" value="1"/>
</dbReference>
<dbReference type="Pfam" id="PF01592">
    <property type="entry name" value="NifU_N"/>
    <property type="match status" value="1"/>
</dbReference>
<dbReference type="GO" id="GO:0051536">
    <property type="term" value="F:iron-sulfur cluster binding"/>
    <property type="evidence" value="ECO:0007669"/>
    <property type="project" value="InterPro"/>
</dbReference>
<feature type="non-terminal residue" evidence="2">
    <location>
        <position position="89"/>
    </location>
</feature>
<dbReference type="AlphaFoldDB" id="A0A382AXT9"/>
<dbReference type="PANTHER" id="PTHR10093">
    <property type="entry name" value="IRON-SULFUR CLUSTER ASSEMBLY ENZYME NIFU HOMOLOG"/>
    <property type="match status" value="1"/>
</dbReference>
<dbReference type="EMBL" id="UINC01027141">
    <property type="protein sequence ID" value="SVB05882.1"/>
    <property type="molecule type" value="Genomic_DNA"/>
</dbReference>
<evidence type="ECO:0000259" key="1">
    <source>
        <dbReference type="Pfam" id="PF01592"/>
    </source>
</evidence>
<accession>A0A382AXT9</accession>
<sequence length="89" mass="10092">MDLMPPISPYPQYYHDMIIDHNKKPRYYGSMTDYEHTLESYNPLCGDKISVYLKAKDGIITDLTFQGEGCAISIASASMMLETIHNVTP</sequence>
<organism evidence="2">
    <name type="scientific">marine metagenome</name>
    <dbReference type="NCBI Taxonomy" id="408172"/>
    <lineage>
        <taxon>unclassified sequences</taxon>
        <taxon>metagenomes</taxon>
        <taxon>ecological metagenomes</taxon>
    </lineage>
</organism>
<feature type="domain" description="NIF system FeS cluster assembly NifU N-terminal" evidence="1">
    <location>
        <begin position="14"/>
        <end position="86"/>
    </location>
</feature>
<dbReference type="GO" id="GO:0005506">
    <property type="term" value="F:iron ion binding"/>
    <property type="evidence" value="ECO:0007669"/>
    <property type="project" value="InterPro"/>
</dbReference>
<reference evidence="2" key="1">
    <citation type="submission" date="2018-05" db="EMBL/GenBank/DDBJ databases">
        <authorList>
            <person name="Lanie J.A."/>
            <person name="Ng W.-L."/>
            <person name="Kazmierczak K.M."/>
            <person name="Andrzejewski T.M."/>
            <person name="Davidsen T.M."/>
            <person name="Wayne K.J."/>
            <person name="Tettelin H."/>
            <person name="Glass J.I."/>
            <person name="Rusch D."/>
            <person name="Podicherti R."/>
            <person name="Tsui H.-C.T."/>
            <person name="Winkler M.E."/>
        </authorList>
    </citation>
    <scope>NUCLEOTIDE SEQUENCE</scope>
</reference>
<proteinExistence type="predicted"/>
<protein>
    <recommendedName>
        <fullName evidence="1">NIF system FeS cluster assembly NifU N-terminal domain-containing protein</fullName>
    </recommendedName>
</protein>
<dbReference type="CDD" id="cd06664">
    <property type="entry name" value="IscU_like"/>
    <property type="match status" value="1"/>
</dbReference>
<name>A0A382AXT9_9ZZZZ</name>
<dbReference type="Gene3D" id="3.90.1010.10">
    <property type="match status" value="1"/>
</dbReference>